<gene>
    <name evidence="7" type="ORF">L210DRAFT_968622</name>
</gene>
<dbReference type="PANTHER" id="PTHR13391">
    <property type="entry name" value="MITOCHONDRIAL DISTRIBUTION REGULATOR MISATO"/>
    <property type="match status" value="1"/>
</dbReference>
<dbReference type="Pfam" id="PF10644">
    <property type="entry name" value="Misat_Tub_SegII"/>
    <property type="match status" value="1"/>
</dbReference>
<dbReference type="GO" id="GO:0005739">
    <property type="term" value="C:mitochondrion"/>
    <property type="evidence" value="ECO:0007669"/>
    <property type="project" value="UniProtKB-SubCell"/>
</dbReference>
<dbReference type="Pfam" id="PF14881">
    <property type="entry name" value="Tubulin_3"/>
    <property type="match status" value="1"/>
</dbReference>
<dbReference type="InterPro" id="IPR013838">
    <property type="entry name" value="Beta-tubulin_BS"/>
</dbReference>
<feature type="domain" description="Misato Segment II tubulin-like" evidence="5">
    <location>
        <begin position="2"/>
        <end position="110"/>
    </location>
</feature>
<comment type="subcellular location">
    <subcellularLocation>
        <location evidence="2">Mitochondrion</location>
    </subcellularLocation>
</comment>
<dbReference type="GO" id="GO:0007005">
    <property type="term" value="P:mitochondrion organization"/>
    <property type="evidence" value="ECO:0007669"/>
    <property type="project" value="InterPro"/>
</dbReference>
<feature type="domain" description="DML1/Misato tubulin" evidence="6">
    <location>
        <begin position="123"/>
        <end position="304"/>
    </location>
</feature>
<evidence type="ECO:0000256" key="4">
    <source>
        <dbReference type="ARBA" id="ARBA00023128"/>
    </source>
</evidence>
<evidence type="ECO:0000256" key="2">
    <source>
        <dbReference type="ARBA" id="ARBA00004173"/>
    </source>
</evidence>
<accession>A0AAD4BKB8</accession>
<evidence type="ECO:0000256" key="1">
    <source>
        <dbReference type="ARBA" id="ARBA00003757"/>
    </source>
</evidence>
<dbReference type="SUPFAM" id="SSF52490">
    <property type="entry name" value="Tubulin nucleotide-binding domain-like"/>
    <property type="match status" value="1"/>
</dbReference>
<dbReference type="InterPro" id="IPR036525">
    <property type="entry name" value="Tubulin/FtsZ_GTPase_sf"/>
</dbReference>
<evidence type="ECO:0000259" key="5">
    <source>
        <dbReference type="Pfam" id="PF10644"/>
    </source>
</evidence>
<name>A0AAD4BKB8_BOLED</name>
<dbReference type="AlphaFoldDB" id="A0AAD4BKB8"/>
<evidence type="ECO:0000256" key="3">
    <source>
        <dbReference type="ARBA" id="ARBA00008507"/>
    </source>
</evidence>
<sequence length="491" mass="55095">MREIIHIQAGSLSNYTGTHFWNTQENYFVYDEEDISMTDHNISFSEGRDEHNQPTLCPRLLAFDQKSNFGTLARGSHQEEALAWPTTWHGELLRQEQERIPRSEYHSRLDLEDVSEQAEPVAQIRYWSDFSRVFFDPKSIQAVPDTPELTEGDWNASSAAFSRYDDNVELMDGSLRLLVEDCNNLQGVQMIQDTSTFGGFSNSLLCAFREEHPKATIMSFSCLSSMSLLHANIGDSSQVMRVLNDTLSLRSVAEFCDLTIPILPPPQWEKNCWFPRHDIDKTSPYQTSAILSAHIETATLPLRLKGGFDDLQTIVAHLNWRKSTPFAALGGTLCPQGLSTENLQDIASLSIHSNGRPFFARRDVSRGLSEYEETAHDAWARAHGLKEPFLKWHHLPSCPIPTSFPPIFPDARPKVLKMISSLSTSPSTGGQLFDYAQFLESAAKRRDSALLTMGIEGDEVKELVSALWDIVDEYGDNEGGGGDLGEGMDEE</sequence>
<evidence type="ECO:0000313" key="7">
    <source>
        <dbReference type="EMBL" id="KAF8433494.1"/>
    </source>
</evidence>
<keyword evidence="4" id="KW-0496">Mitochondrion</keyword>
<organism evidence="7 8">
    <name type="scientific">Boletus edulis BED1</name>
    <dbReference type="NCBI Taxonomy" id="1328754"/>
    <lineage>
        <taxon>Eukaryota</taxon>
        <taxon>Fungi</taxon>
        <taxon>Dikarya</taxon>
        <taxon>Basidiomycota</taxon>
        <taxon>Agaricomycotina</taxon>
        <taxon>Agaricomycetes</taxon>
        <taxon>Agaricomycetidae</taxon>
        <taxon>Boletales</taxon>
        <taxon>Boletineae</taxon>
        <taxon>Boletaceae</taxon>
        <taxon>Boletoideae</taxon>
        <taxon>Boletus</taxon>
    </lineage>
</organism>
<evidence type="ECO:0000313" key="8">
    <source>
        <dbReference type="Proteomes" id="UP001194468"/>
    </source>
</evidence>
<dbReference type="EMBL" id="WHUW01000033">
    <property type="protein sequence ID" value="KAF8433494.1"/>
    <property type="molecule type" value="Genomic_DNA"/>
</dbReference>
<dbReference type="InterPro" id="IPR049942">
    <property type="entry name" value="DML1/Misato"/>
</dbReference>
<comment type="caution">
    <text evidence="7">The sequence shown here is derived from an EMBL/GenBank/DDBJ whole genome shotgun (WGS) entry which is preliminary data.</text>
</comment>
<keyword evidence="8" id="KW-1185">Reference proteome</keyword>
<dbReference type="PROSITE" id="PS00228">
    <property type="entry name" value="TUBULIN_B_AUTOREG"/>
    <property type="match status" value="1"/>
</dbReference>
<dbReference type="PANTHER" id="PTHR13391:SF0">
    <property type="entry name" value="PROTEIN MISATO HOMOLOG 1"/>
    <property type="match status" value="1"/>
</dbReference>
<dbReference type="Gene3D" id="3.40.50.1440">
    <property type="entry name" value="Tubulin/FtsZ, GTPase domain"/>
    <property type="match status" value="1"/>
</dbReference>
<dbReference type="InterPro" id="IPR029209">
    <property type="entry name" value="DML1/Misato_tubulin"/>
</dbReference>
<dbReference type="Proteomes" id="UP001194468">
    <property type="component" value="Unassembled WGS sequence"/>
</dbReference>
<protein>
    <submittedName>
        <fullName evidence="7">Misato segment II tubulin-like domain-containing protein</fullName>
    </submittedName>
</protein>
<proteinExistence type="inferred from homology"/>
<comment type="function">
    <text evidence="1">Involved in the partitioning of the mitochondrial organelle and mitochondrial DNA (mtDNA) inheritance.</text>
</comment>
<dbReference type="InterPro" id="IPR019605">
    <property type="entry name" value="Misato_II_tubulin-like"/>
</dbReference>
<evidence type="ECO:0000259" key="6">
    <source>
        <dbReference type="Pfam" id="PF14881"/>
    </source>
</evidence>
<comment type="similarity">
    <text evidence="3">Belongs to the misato family.</text>
</comment>
<reference evidence="7" key="1">
    <citation type="submission" date="2019-10" db="EMBL/GenBank/DDBJ databases">
        <authorList>
            <consortium name="DOE Joint Genome Institute"/>
            <person name="Kuo A."/>
            <person name="Miyauchi S."/>
            <person name="Kiss E."/>
            <person name="Drula E."/>
            <person name="Kohler A."/>
            <person name="Sanchez-Garcia M."/>
            <person name="Andreopoulos B."/>
            <person name="Barry K.W."/>
            <person name="Bonito G."/>
            <person name="Buee M."/>
            <person name="Carver A."/>
            <person name="Chen C."/>
            <person name="Cichocki N."/>
            <person name="Clum A."/>
            <person name="Culley D."/>
            <person name="Crous P.W."/>
            <person name="Fauchery L."/>
            <person name="Girlanda M."/>
            <person name="Hayes R."/>
            <person name="Keri Z."/>
            <person name="LaButti K."/>
            <person name="Lipzen A."/>
            <person name="Lombard V."/>
            <person name="Magnuson J."/>
            <person name="Maillard F."/>
            <person name="Morin E."/>
            <person name="Murat C."/>
            <person name="Nolan M."/>
            <person name="Ohm R."/>
            <person name="Pangilinan J."/>
            <person name="Pereira M."/>
            <person name="Perotto S."/>
            <person name="Peter M."/>
            <person name="Riley R."/>
            <person name="Sitrit Y."/>
            <person name="Stielow B."/>
            <person name="Szollosi G."/>
            <person name="Zifcakova L."/>
            <person name="Stursova M."/>
            <person name="Spatafora J.W."/>
            <person name="Tedersoo L."/>
            <person name="Vaario L.-M."/>
            <person name="Yamada A."/>
            <person name="Yan M."/>
            <person name="Wang P."/>
            <person name="Xu J."/>
            <person name="Bruns T."/>
            <person name="Baldrian P."/>
            <person name="Vilgalys R."/>
            <person name="Henrissat B."/>
            <person name="Grigoriev I.V."/>
            <person name="Hibbett D."/>
            <person name="Nagy L.G."/>
            <person name="Martin F.M."/>
        </authorList>
    </citation>
    <scope>NUCLEOTIDE SEQUENCE</scope>
    <source>
        <strain evidence="7">BED1</strain>
    </source>
</reference>
<reference evidence="7" key="2">
    <citation type="journal article" date="2020" name="Nat. Commun.">
        <title>Large-scale genome sequencing of mycorrhizal fungi provides insights into the early evolution of symbiotic traits.</title>
        <authorList>
            <person name="Miyauchi S."/>
            <person name="Kiss E."/>
            <person name="Kuo A."/>
            <person name="Drula E."/>
            <person name="Kohler A."/>
            <person name="Sanchez-Garcia M."/>
            <person name="Morin E."/>
            <person name="Andreopoulos B."/>
            <person name="Barry K.W."/>
            <person name="Bonito G."/>
            <person name="Buee M."/>
            <person name="Carver A."/>
            <person name="Chen C."/>
            <person name="Cichocki N."/>
            <person name="Clum A."/>
            <person name="Culley D."/>
            <person name="Crous P.W."/>
            <person name="Fauchery L."/>
            <person name="Girlanda M."/>
            <person name="Hayes R.D."/>
            <person name="Keri Z."/>
            <person name="LaButti K."/>
            <person name="Lipzen A."/>
            <person name="Lombard V."/>
            <person name="Magnuson J."/>
            <person name="Maillard F."/>
            <person name="Murat C."/>
            <person name="Nolan M."/>
            <person name="Ohm R.A."/>
            <person name="Pangilinan J."/>
            <person name="Pereira M.F."/>
            <person name="Perotto S."/>
            <person name="Peter M."/>
            <person name="Pfister S."/>
            <person name="Riley R."/>
            <person name="Sitrit Y."/>
            <person name="Stielow J.B."/>
            <person name="Szollosi G."/>
            <person name="Zifcakova L."/>
            <person name="Stursova M."/>
            <person name="Spatafora J.W."/>
            <person name="Tedersoo L."/>
            <person name="Vaario L.M."/>
            <person name="Yamada A."/>
            <person name="Yan M."/>
            <person name="Wang P."/>
            <person name="Xu J."/>
            <person name="Bruns T."/>
            <person name="Baldrian P."/>
            <person name="Vilgalys R."/>
            <person name="Dunand C."/>
            <person name="Henrissat B."/>
            <person name="Grigoriev I.V."/>
            <person name="Hibbett D."/>
            <person name="Nagy L.G."/>
            <person name="Martin F.M."/>
        </authorList>
    </citation>
    <scope>NUCLEOTIDE SEQUENCE</scope>
    <source>
        <strain evidence="7">BED1</strain>
    </source>
</reference>